<evidence type="ECO:0000313" key="2">
    <source>
        <dbReference type="EMBL" id="RKQ95457.1"/>
    </source>
</evidence>
<proteinExistence type="predicted"/>
<evidence type="ECO:0000256" key="1">
    <source>
        <dbReference type="SAM" id="Phobius"/>
    </source>
</evidence>
<organism evidence="2 3">
    <name type="scientific">Maricaulis maris</name>
    <dbReference type="NCBI Taxonomy" id="74318"/>
    <lineage>
        <taxon>Bacteria</taxon>
        <taxon>Pseudomonadati</taxon>
        <taxon>Pseudomonadota</taxon>
        <taxon>Alphaproteobacteria</taxon>
        <taxon>Maricaulales</taxon>
        <taxon>Maricaulaceae</taxon>
        <taxon>Maricaulis</taxon>
    </lineage>
</organism>
<dbReference type="EMBL" id="RBIM01000006">
    <property type="protein sequence ID" value="RKQ95457.1"/>
    <property type="molecule type" value="Genomic_DNA"/>
</dbReference>
<accession>A0A495D1R0</accession>
<keyword evidence="1" id="KW-0472">Membrane</keyword>
<keyword evidence="1" id="KW-1133">Transmembrane helix</keyword>
<protein>
    <submittedName>
        <fullName evidence="2">Uncharacterized protein</fullName>
    </submittedName>
</protein>
<feature type="transmembrane region" description="Helical" evidence="1">
    <location>
        <begin position="49"/>
        <end position="67"/>
    </location>
</feature>
<comment type="caution">
    <text evidence="2">The sequence shown here is derived from an EMBL/GenBank/DDBJ whole genome shotgun (WGS) entry which is preliminary data.</text>
</comment>
<dbReference type="AlphaFoldDB" id="A0A495D1R0"/>
<name>A0A495D1R0_9PROT</name>
<gene>
    <name evidence="2" type="ORF">C7435_2559</name>
</gene>
<reference evidence="2 3" key="1">
    <citation type="submission" date="2018-10" db="EMBL/GenBank/DDBJ databases">
        <title>Genomic Encyclopedia of Type Strains, Phase IV (KMG-IV): sequencing the most valuable type-strain genomes for metagenomic binning, comparative biology and taxonomic classification.</title>
        <authorList>
            <person name="Goeker M."/>
        </authorList>
    </citation>
    <scope>NUCLEOTIDE SEQUENCE [LARGE SCALE GENOMIC DNA]</scope>
    <source>
        <strain evidence="2 3">DSM 4734</strain>
    </source>
</reference>
<evidence type="ECO:0000313" key="3">
    <source>
        <dbReference type="Proteomes" id="UP000273675"/>
    </source>
</evidence>
<dbReference type="RefSeq" id="WP_121211972.1">
    <property type="nucleotide sequence ID" value="NZ_RBIM01000006.1"/>
</dbReference>
<dbReference type="Proteomes" id="UP000273675">
    <property type="component" value="Unassembled WGS sequence"/>
</dbReference>
<keyword evidence="1" id="KW-0812">Transmembrane</keyword>
<sequence length="68" mass="6964">MDVLTILIAILGLALAWGATHHGALLFAAFTHSKDPAFAKAPVVKSHLYLALGLAIAFAVGLIVGEVG</sequence>